<dbReference type="RefSeq" id="WP_061078360.1">
    <property type="nucleotide sequence ID" value="NZ_JAAXPG010000006.1"/>
</dbReference>
<accession>A0A7X6RPA8</accession>
<protein>
    <submittedName>
        <fullName evidence="3">Solute-binding protein</fullName>
    </submittedName>
</protein>
<dbReference type="CDD" id="cd00198">
    <property type="entry name" value="vWFA"/>
    <property type="match status" value="1"/>
</dbReference>
<feature type="region of interest" description="Disordered" evidence="1">
    <location>
        <begin position="305"/>
        <end position="326"/>
    </location>
</feature>
<evidence type="ECO:0000259" key="2">
    <source>
        <dbReference type="PROSITE" id="PS50234"/>
    </source>
</evidence>
<dbReference type="AlphaFoldDB" id="A0A7X6RPA8"/>
<dbReference type="PROSITE" id="PS50234">
    <property type="entry name" value="VWFA"/>
    <property type="match status" value="1"/>
</dbReference>
<sequence length="554" mass="58045">MAAGTGTGRGRGGSGVHRGRGVGGACAAVLAAALAAAGCSAPGSDPDVTLRILAGSEIADLEPLLEEAGERTGVTVELEYTGTLDGMARIAAGDRQGEGGEYDAVWFASNRYLNLDGEGRSAVHVETPVMVSPVVLGVAADRARELGWDEGAEVTWSDVHRAVAEEDFTYGMTNPGASNSGFSALIGVASAMADTGAALRAEDVERVGPDLAEFFAGQEVTAGSSGWLTDAFVRRAEGGSPVDGLVNYESVILSLNASGVLEEPLTVVYPADGVVTADYPLTLLSDPSEQALDGYGRLVEDLTSEGTQQQIADRTRRRPVAAGAELSPPVPSLVELPFPASRAVVDGLVADYSASLRRPARTVYVLDVSGSMEGGRLTELQSALGALTGADGGSLARSTQAFQEREVVTLLPFSTWPADPLTFVVETGSVDEVNADLSAAVEGLEAEGDTAAYDALVRAYWLLEEEYTGPDDEHLMSVVLMTDGEVNRGAGLDGFRETLRTRSDAVAQVPVFTVLFGESDVPEMTELAELTGGRVFDAREQELEQVFREIRGYQ</sequence>
<dbReference type="InterPro" id="IPR036465">
    <property type="entry name" value="vWFA_dom_sf"/>
</dbReference>
<dbReference type="InterPro" id="IPR002035">
    <property type="entry name" value="VWF_A"/>
</dbReference>
<evidence type="ECO:0000313" key="3">
    <source>
        <dbReference type="EMBL" id="NKY97615.1"/>
    </source>
</evidence>
<name>A0A7X6RPA8_9ACTN</name>
<evidence type="ECO:0000256" key="1">
    <source>
        <dbReference type="SAM" id="MobiDB-lite"/>
    </source>
</evidence>
<evidence type="ECO:0000313" key="4">
    <source>
        <dbReference type="Proteomes" id="UP000553209"/>
    </source>
</evidence>
<reference evidence="3 4" key="1">
    <citation type="submission" date="2020-04" db="EMBL/GenBank/DDBJ databases">
        <title>MicrobeNet Type strains.</title>
        <authorList>
            <person name="Nicholson A.C."/>
        </authorList>
    </citation>
    <scope>NUCLEOTIDE SEQUENCE [LARGE SCALE GENOMIC DNA]</scope>
    <source>
        <strain evidence="3 4">ATCC 23612</strain>
    </source>
</reference>
<dbReference type="EMBL" id="JAAXPG010000006">
    <property type="protein sequence ID" value="NKY97615.1"/>
    <property type="molecule type" value="Genomic_DNA"/>
</dbReference>
<dbReference type="Pfam" id="PF13531">
    <property type="entry name" value="SBP_bac_11"/>
    <property type="match status" value="1"/>
</dbReference>
<organism evidence="3 4">
    <name type="scientific">Nocardiopsis alborubida</name>
    <dbReference type="NCBI Taxonomy" id="146802"/>
    <lineage>
        <taxon>Bacteria</taxon>
        <taxon>Bacillati</taxon>
        <taxon>Actinomycetota</taxon>
        <taxon>Actinomycetes</taxon>
        <taxon>Streptosporangiales</taxon>
        <taxon>Nocardiopsidaceae</taxon>
        <taxon>Nocardiopsis</taxon>
    </lineage>
</organism>
<dbReference type="SUPFAM" id="SSF53850">
    <property type="entry name" value="Periplasmic binding protein-like II"/>
    <property type="match status" value="1"/>
</dbReference>
<dbReference type="Proteomes" id="UP000553209">
    <property type="component" value="Unassembled WGS sequence"/>
</dbReference>
<dbReference type="Pfam" id="PF00092">
    <property type="entry name" value="VWA"/>
    <property type="match status" value="1"/>
</dbReference>
<keyword evidence="4" id="KW-1185">Reference proteome</keyword>
<dbReference type="SMART" id="SM00327">
    <property type="entry name" value="VWA"/>
    <property type="match status" value="1"/>
</dbReference>
<feature type="domain" description="VWFA" evidence="2">
    <location>
        <begin position="361"/>
        <end position="550"/>
    </location>
</feature>
<dbReference type="Gene3D" id="3.40.50.410">
    <property type="entry name" value="von Willebrand factor, type A domain"/>
    <property type="match status" value="1"/>
</dbReference>
<gene>
    <name evidence="3" type="ORF">HGB44_07995</name>
</gene>
<comment type="caution">
    <text evidence="3">The sequence shown here is derived from an EMBL/GenBank/DDBJ whole genome shotgun (WGS) entry which is preliminary data.</text>
</comment>
<proteinExistence type="predicted"/>
<dbReference type="SUPFAM" id="SSF53300">
    <property type="entry name" value="vWA-like"/>
    <property type="match status" value="1"/>
</dbReference>